<evidence type="ECO:0000256" key="3">
    <source>
        <dbReference type="ARBA" id="ARBA00022927"/>
    </source>
</evidence>
<evidence type="ECO:0000256" key="2">
    <source>
        <dbReference type="ARBA" id="ARBA00022448"/>
    </source>
</evidence>
<dbReference type="GO" id="GO:0006886">
    <property type="term" value="P:intracellular protein transport"/>
    <property type="evidence" value="ECO:0007669"/>
    <property type="project" value="InterPro"/>
</dbReference>
<dbReference type="Proteomes" id="UP000030754">
    <property type="component" value="Unassembled WGS sequence"/>
</dbReference>
<dbReference type="GO" id="GO:0005774">
    <property type="term" value="C:vacuolar membrane"/>
    <property type="evidence" value="ECO:0007669"/>
    <property type="project" value="TreeGrafter"/>
</dbReference>
<dbReference type="InterPro" id="IPR000744">
    <property type="entry name" value="NSF_attach"/>
</dbReference>
<gene>
    <name evidence="5" type="ORF">ENH_00002670</name>
</gene>
<dbReference type="GO" id="GO:0019905">
    <property type="term" value="F:syntaxin binding"/>
    <property type="evidence" value="ECO:0007669"/>
    <property type="project" value="TreeGrafter"/>
</dbReference>
<organism evidence="5 6">
    <name type="scientific">Eimeria necatrix</name>
    <dbReference type="NCBI Taxonomy" id="51315"/>
    <lineage>
        <taxon>Eukaryota</taxon>
        <taxon>Sar</taxon>
        <taxon>Alveolata</taxon>
        <taxon>Apicomplexa</taxon>
        <taxon>Conoidasida</taxon>
        <taxon>Coccidia</taxon>
        <taxon>Eucoccidiorida</taxon>
        <taxon>Eimeriorina</taxon>
        <taxon>Eimeriidae</taxon>
        <taxon>Eimeria</taxon>
    </lineage>
</organism>
<dbReference type="PANTHER" id="PTHR13768:SF8">
    <property type="entry name" value="ALPHA-SOLUBLE NSF ATTACHMENT PROTEIN"/>
    <property type="match status" value="1"/>
</dbReference>
<sequence length="297" mass="31469">MFPEASSCFIKAAEAAQKAKDTHTEASMYVEAGNCVRRYSVAAAAPVFEKGIKLLLAANRVAAAAKVHRQLAEDWEAAGDAAAAAANFLAAAELFDSDEFSKTQYSHCICKYAELVVWGAEAPAAAAAAAAAPAAAAAAAPAAAAAAAATLEKAAKIFETEGYKASQNNLLQFGAKDLFLNSLLLLLAAAAAREELVDLQLALARYRDCNAHFAASREQQLLQQLLAAAEDRDPAAFAAAVEDFDKVSRLSPWRVHFLLKAKQQIEQQQQQQQQQQQARGAPHMLPAVGDDGELDLS</sequence>
<feature type="region of interest" description="Disordered" evidence="4">
    <location>
        <begin position="266"/>
        <end position="297"/>
    </location>
</feature>
<comment type="similarity">
    <text evidence="1">Belongs to the SNAP family.</text>
</comment>
<evidence type="ECO:0000256" key="4">
    <source>
        <dbReference type="SAM" id="MobiDB-lite"/>
    </source>
</evidence>
<dbReference type="AlphaFoldDB" id="U6MMJ8"/>
<dbReference type="Pfam" id="PF14938">
    <property type="entry name" value="SNAP"/>
    <property type="match status" value="2"/>
</dbReference>
<dbReference type="Gene3D" id="1.25.40.10">
    <property type="entry name" value="Tetratricopeptide repeat domain"/>
    <property type="match status" value="1"/>
</dbReference>
<reference evidence="5" key="1">
    <citation type="submission" date="2013-10" db="EMBL/GenBank/DDBJ databases">
        <title>Genomic analysis of the causative agents of coccidiosis in chickens.</title>
        <authorList>
            <person name="Reid A.J."/>
            <person name="Blake D."/>
            <person name="Billington K."/>
            <person name="Browne H."/>
            <person name="Dunn M."/>
            <person name="Hung S."/>
            <person name="Kawahara F."/>
            <person name="Miranda-Saavedra D."/>
            <person name="Mourier T."/>
            <person name="Nagra H."/>
            <person name="Otto T.D."/>
            <person name="Rawlings N."/>
            <person name="Sanchez A."/>
            <person name="Sanders M."/>
            <person name="Subramaniam C."/>
            <person name="Tay Y."/>
            <person name="Dear P."/>
            <person name="Doerig C."/>
            <person name="Gruber A."/>
            <person name="Parkinson J."/>
            <person name="Shirley M."/>
            <person name="Wan K.L."/>
            <person name="Berriman M."/>
            <person name="Tomley F."/>
            <person name="Pain A."/>
        </authorList>
    </citation>
    <scope>NUCLEOTIDE SEQUENCE [LARGE SCALE GENOMIC DNA]</scope>
    <source>
        <strain evidence="5">Houghton</strain>
    </source>
</reference>
<name>U6MMJ8_9EIME</name>
<protein>
    <submittedName>
        <fullName evidence="5">Alpha-soluble NSF attachment protein, putative</fullName>
    </submittedName>
</protein>
<keyword evidence="6" id="KW-1185">Reference proteome</keyword>
<dbReference type="GeneID" id="25470462"/>
<dbReference type="VEuPathDB" id="ToxoDB:ENH_00002670"/>
<proteinExistence type="inferred from homology"/>
<keyword evidence="3" id="KW-0653">Protein transport</keyword>
<dbReference type="PRINTS" id="PR00448">
    <property type="entry name" value="NSFATTACHMNT"/>
</dbReference>
<dbReference type="SUPFAM" id="SSF48452">
    <property type="entry name" value="TPR-like"/>
    <property type="match status" value="1"/>
</dbReference>
<evidence type="ECO:0000313" key="6">
    <source>
        <dbReference type="Proteomes" id="UP000030754"/>
    </source>
</evidence>
<accession>U6MMJ8</accession>
<dbReference type="RefSeq" id="XP_013433708.1">
    <property type="nucleotide sequence ID" value="XM_013578254.1"/>
</dbReference>
<evidence type="ECO:0000256" key="1">
    <source>
        <dbReference type="ARBA" id="ARBA00010050"/>
    </source>
</evidence>
<feature type="compositionally biased region" description="Low complexity" evidence="4">
    <location>
        <begin position="266"/>
        <end position="277"/>
    </location>
</feature>
<dbReference type="GO" id="GO:0005483">
    <property type="term" value="F:soluble NSF attachment protein activity"/>
    <property type="evidence" value="ECO:0007669"/>
    <property type="project" value="TreeGrafter"/>
</dbReference>
<evidence type="ECO:0000313" key="5">
    <source>
        <dbReference type="EMBL" id="CDJ65241.1"/>
    </source>
</evidence>
<dbReference type="EMBL" id="HG723104">
    <property type="protein sequence ID" value="CDJ65241.1"/>
    <property type="molecule type" value="Genomic_DNA"/>
</dbReference>
<reference evidence="5" key="2">
    <citation type="submission" date="2013-10" db="EMBL/GenBank/DDBJ databases">
        <authorList>
            <person name="Aslett M."/>
        </authorList>
    </citation>
    <scope>NUCLEOTIDE SEQUENCE [LARGE SCALE GENOMIC DNA]</scope>
    <source>
        <strain evidence="5">Houghton</strain>
    </source>
</reference>
<dbReference type="GO" id="GO:0031201">
    <property type="term" value="C:SNARE complex"/>
    <property type="evidence" value="ECO:0007669"/>
    <property type="project" value="TreeGrafter"/>
</dbReference>
<dbReference type="GO" id="GO:0035494">
    <property type="term" value="P:SNARE complex disassembly"/>
    <property type="evidence" value="ECO:0007669"/>
    <property type="project" value="TreeGrafter"/>
</dbReference>
<dbReference type="PANTHER" id="PTHR13768">
    <property type="entry name" value="SOLUBLE NSF ATTACHMENT PROTEIN SNAP"/>
    <property type="match status" value="1"/>
</dbReference>
<dbReference type="InterPro" id="IPR011990">
    <property type="entry name" value="TPR-like_helical_dom_sf"/>
</dbReference>
<dbReference type="OrthoDB" id="9984275at2759"/>
<keyword evidence="2" id="KW-0813">Transport</keyword>